<evidence type="ECO:0000313" key="1">
    <source>
        <dbReference type="EMBL" id="PSJ81063.1"/>
    </source>
</evidence>
<dbReference type="AlphaFoldDB" id="A0A2P7U2C1"/>
<keyword evidence="2" id="KW-1185">Reference proteome</keyword>
<comment type="caution">
    <text evidence="1">The sequence shown here is derived from an EMBL/GenBank/DDBJ whole genome shotgun (WGS) entry which is preliminary data.</text>
</comment>
<organism evidence="1 2">
    <name type="scientific">Neisseria iguanae</name>
    <dbReference type="NCBI Taxonomy" id="90242"/>
    <lineage>
        <taxon>Bacteria</taxon>
        <taxon>Pseudomonadati</taxon>
        <taxon>Pseudomonadota</taxon>
        <taxon>Betaproteobacteria</taxon>
        <taxon>Neisseriales</taxon>
        <taxon>Neisseriaceae</taxon>
        <taxon>Neisseria</taxon>
    </lineage>
</organism>
<name>A0A2P7U2C1_9NEIS</name>
<dbReference type="EMBL" id="PXYY01000009">
    <property type="protein sequence ID" value="PSJ81063.1"/>
    <property type="molecule type" value="Genomic_DNA"/>
</dbReference>
<proteinExistence type="predicted"/>
<sequence length="59" mass="7000">MGLRLSETEVKWAFLPTLRQVQEWRARMFILHMMPSENNWIQTAFNTASNAAFSHFYPP</sequence>
<evidence type="ECO:0000313" key="2">
    <source>
        <dbReference type="Proteomes" id="UP000241868"/>
    </source>
</evidence>
<reference evidence="1 2" key="1">
    <citation type="submission" date="2018-03" db="EMBL/GenBank/DDBJ databases">
        <title>Neisseria weixii sp. nov., isolated from the intestinal contents of Tibetan Plateau pika (Ochotona curzoniae) in Yushu, Qinghai Province, China.</title>
        <authorList>
            <person name="Gui Z."/>
        </authorList>
    </citation>
    <scope>NUCLEOTIDE SEQUENCE [LARGE SCALE GENOMIC DNA]</scope>
    <source>
        <strain evidence="1 2">ATCC 51483</strain>
    </source>
</reference>
<accession>A0A2P7U2C1</accession>
<protein>
    <submittedName>
        <fullName evidence="1">Uncharacterized protein</fullName>
    </submittedName>
</protein>
<dbReference type="Proteomes" id="UP000241868">
    <property type="component" value="Unassembled WGS sequence"/>
</dbReference>
<gene>
    <name evidence="1" type="ORF">C7N83_02745</name>
</gene>